<gene>
    <name evidence="4" type="ORF">OR37_00302</name>
</gene>
<dbReference type="eggNOG" id="COG0657">
    <property type="taxonomic scope" value="Bacteria"/>
</dbReference>
<dbReference type="STRING" id="1292034.OR37_00302"/>
<dbReference type="AlphaFoldDB" id="R0D614"/>
<dbReference type="PANTHER" id="PTHR48081">
    <property type="entry name" value="AB HYDROLASE SUPERFAMILY PROTEIN C4A8.06C"/>
    <property type="match status" value="1"/>
</dbReference>
<keyword evidence="2" id="KW-0732">Signal</keyword>
<protein>
    <recommendedName>
        <fullName evidence="3">Dienelactone hydrolase domain-containing protein</fullName>
    </recommendedName>
</protein>
<dbReference type="InterPro" id="IPR002925">
    <property type="entry name" value="Dienelactn_hydro"/>
</dbReference>
<evidence type="ECO:0000259" key="3">
    <source>
        <dbReference type="Pfam" id="PF01738"/>
    </source>
</evidence>
<feature type="signal peptide" evidence="2">
    <location>
        <begin position="1"/>
        <end position="27"/>
    </location>
</feature>
<feature type="chain" id="PRO_5004339933" description="Dienelactone hydrolase domain-containing protein" evidence="2">
    <location>
        <begin position="28"/>
        <end position="310"/>
    </location>
</feature>
<dbReference type="PANTHER" id="PTHR48081:SF6">
    <property type="entry name" value="PEPTIDASE S9 PROLYL OLIGOPEPTIDASE CATALYTIC DOMAIN-CONTAINING PROTEIN"/>
    <property type="match status" value="1"/>
</dbReference>
<organism evidence="4 5">
    <name type="scientific">Caulobacter vibrioides OR37</name>
    <dbReference type="NCBI Taxonomy" id="1292034"/>
    <lineage>
        <taxon>Bacteria</taxon>
        <taxon>Pseudomonadati</taxon>
        <taxon>Pseudomonadota</taxon>
        <taxon>Alphaproteobacteria</taxon>
        <taxon>Caulobacterales</taxon>
        <taxon>Caulobacteraceae</taxon>
        <taxon>Caulobacter</taxon>
    </lineage>
</organism>
<name>R0D614_CAUVI</name>
<dbReference type="GO" id="GO:0016787">
    <property type="term" value="F:hydrolase activity"/>
    <property type="evidence" value="ECO:0007669"/>
    <property type="project" value="UniProtKB-KW"/>
</dbReference>
<evidence type="ECO:0000313" key="5">
    <source>
        <dbReference type="Proteomes" id="UP000013063"/>
    </source>
</evidence>
<reference evidence="4 5" key="1">
    <citation type="journal article" date="2013" name="Genome Announc.">
        <title>Draft Genome Sequence for Caulobacter sp. Strain OR37, a Bacterium Tolerant to Heavy Metals.</title>
        <authorList>
            <person name="Utturkar S.M."/>
            <person name="Bollmann A."/>
            <person name="Brzoska R.M."/>
            <person name="Klingeman D.M."/>
            <person name="Epstein S.E."/>
            <person name="Palumbo A.V."/>
            <person name="Brown S.D."/>
        </authorList>
    </citation>
    <scope>NUCLEOTIDE SEQUENCE [LARGE SCALE GENOMIC DNA]</scope>
    <source>
        <strain evidence="4 5">OR37</strain>
    </source>
</reference>
<dbReference type="OrthoDB" id="9771666at2"/>
<evidence type="ECO:0000256" key="2">
    <source>
        <dbReference type="SAM" id="SignalP"/>
    </source>
</evidence>
<evidence type="ECO:0000256" key="1">
    <source>
        <dbReference type="ARBA" id="ARBA00022801"/>
    </source>
</evidence>
<dbReference type="Pfam" id="PF01738">
    <property type="entry name" value="DLH"/>
    <property type="match status" value="1"/>
</dbReference>
<feature type="domain" description="Dienelactone hydrolase" evidence="3">
    <location>
        <begin position="172"/>
        <end position="289"/>
    </location>
</feature>
<proteinExistence type="predicted"/>
<dbReference type="RefSeq" id="WP_004615363.1">
    <property type="nucleotide sequence ID" value="NZ_APMP01000001.1"/>
</dbReference>
<dbReference type="InterPro" id="IPR050300">
    <property type="entry name" value="GDXG_lipolytic_enzyme"/>
</dbReference>
<dbReference type="EMBL" id="APMP01000001">
    <property type="protein sequence ID" value="ENZ83795.1"/>
    <property type="molecule type" value="Genomic_DNA"/>
</dbReference>
<comment type="caution">
    <text evidence="4">The sequence shown here is derived from an EMBL/GenBank/DDBJ whole genome shotgun (WGS) entry which is preliminary data.</text>
</comment>
<dbReference type="Proteomes" id="UP000013063">
    <property type="component" value="Unassembled WGS sequence"/>
</dbReference>
<dbReference type="InterPro" id="IPR029058">
    <property type="entry name" value="AB_hydrolase_fold"/>
</dbReference>
<dbReference type="SUPFAM" id="SSF53474">
    <property type="entry name" value="alpha/beta-Hydrolases"/>
    <property type="match status" value="1"/>
</dbReference>
<dbReference type="Gene3D" id="3.40.50.1820">
    <property type="entry name" value="alpha/beta hydrolase"/>
    <property type="match status" value="1"/>
</dbReference>
<accession>R0D614</accession>
<keyword evidence="1" id="KW-0378">Hydrolase</keyword>
<keyword evidence="5" id="KW-1185">Reference proteome</keyword>
<dbReference type="PATRIC" id="fig|1292034.3.peg.299"/>
<evidence type="ECO:0000313" key="4">
    <source>
        <dbReference type="EMBL" id="ENZ83795.1"/>
    </source>
</evidence>
<sequence precursor="true">MRNPSTRRLVGLLAGAATCLLSLSASAAPGDWVKGVLPLPPQKEPPSVALPVAAEQANPAHEAWAQQDPTQRLLYNVSRPSLTPMPASLSGDKDGPAVILIPGGGFQFLAMDNEGYDVAKRLAPLGVRVFILKYRTQPLPDSFEGFKDAISGTFQRGEGADARARQAPYAIADAEAAIRMVRARASEWHVDPKRIGVLGFSAGAMTVLGVLQANLSDARPDFAGMIYGPTQSANVPPHAPPLFAALAADDRFFQSQDLSLIHNWRLSGASVELHLYSAGGHGFASQPHGVTSDAWFDQYALWLKAMKFTP</sequence>